<dbReference type="EMBL" id="LUKJ01000002">
    <property type="protein sequence ID" value="KZN20788.1"/>
    <property type="molecule type" value="Genomic_DNA"/>
</dbReference>
<dbReference type="RefSeq" id="WP_063340833.1">
    <property type="nucleotide sequence ID" value="NZ_LUKJ01000002.1"/>
</dbReference>
<sequence>MQLCEKFPAYFNNRGNVPVVVEGHFKINLGNGVILNLVIDFVGIVTRPVCDPEGSLIAEVGDTVIRVWKTDTRRAGELFSTFSI</sequence>
<gene>
    <name evidence="1" type="ORF">A1D17_04395</name>
</gene>
<comment type="caution">
    <text evidence="1">The sequence shown here is derived from an EMBL/GenBank/DDBJ whole genome shotgun (WGS) entry which is preliminary data.</text>
</comment>
<dbReference type="Proteomes" id="UP000076489">
    <property type="component" value="Unassembled WGS sequence"/>
</dbReference>
<accession>A0A161XG35</accession>
<evidence type="ECO:0000313" key="2">
    <source>
        <dbReference type="Proteomes" id="UP000076489"/>
    </source>
</evidence>
<dbReference type="OrthoDB" id="6911132at2"/>
<dbReference type="AlphaFoldDB" id="A0A161XG35"/>
<organism evidence="1 2">
    <name type="scientific">Pseudomonas fluorescens</name>
    <dbReference type="NCBI Taxonomy" id="294"/>
    <lineage>
        <taxon>Bacteria</taxon>
        <taxon>Pseudomonadati</taxon>
        <taxon>Pseudomonadota</taxon>
        <taxon>Gammaproteobacteria</taxon>
        <taxon>Pseudomonadales</taxon>
        <taxon>Pseudomonadaceae</taxon>
        <taxon>Pseudomonas</taxon>
    </lineage>
</organism>
<reference evidence="2" key="1">
    <citation type="submission" date="2016-03" db="EMBL/GenBank/DDBJ databases">
        <authorList>
            <person name="Ray J."/>
            <person name="Price M."/>
            <person name="Deutschbauer A."/>
        </authorList>
    </citation>
    <scope>NUCLEOTIDE SEQUENCE [LARGE SCALE GENOMIC DNA]</scope>
    <source>
        <strain evidence="2">FW300-N1B4</strain>
    </source>
</reference>
<proteinExistence type="predicted"/>
<reference evidence="1 2" key="2">
    <citation type="journal article" date="2018" name="Nature">
        <title>Mutant phenotypes for thousands of bacterial genes of unknown function.</title>
        <authorList>
            <person name="Price M.N."/>
            <person name="Wetmore K.M."/>
            <person name="Waters R.J."/>
            <person name="Callaghan M."/>
            <person name="Ray J."/>
            <person name="Liu H."/>
            <person name="Kuehl J.V."/>
            <person name="Melnyk R.A."/>
            <person name="Lamson J.S."/>
            <person name="Suh Y."/>
            <person name="Carlson H.K."/>
            <person name="Esquivel Z."/>
            <person name="Sadeeshkumar H."/>
            <person name="Chakraborty R."/>
            <person name="Zane G.M."/>
            <person name="Rubin B.E."/>
            <person name="Wall J.D."/>
            <person name="Visel A."/>
            <person name="Bristow J."/>
            <person name="Blow M.J."/>
            <person name="Arkin A.P."/>
            <person name="Deutschbauer A.M."/>
        </authorList>
    </citation>
    <scope>NUCLEOTIDE SEQUENCE [LARGE SCALE GENOMIC DNA]</scope>
    <source>
        <strain evidence="1 2">FW300-N1B4</strain>
    </source>
</reference>
<protein>
    <submittedName>
        <fullName evidence="1">Uncharacterized protein</fullName>
    </submittedName>
</protein>
<evidence type="ECO:0000313" key="1">
    <source>
        <dbReference type="EMBL" id="KZN20788.1"/>
    </source>
</evidence>
<name>A0A161XG35_PSEFL</name>